<organism evidence="1 2">
    <name type="scientific">Sinisalibacter lacisalsi</name>
    <dbReference type="NCBI Taxonomy" id="1526570"/>
    <lineage>
        <taxon>Bacteria</taxon>
        <taxon>Pseudomonadati</taxon>
        <taxon>Pseudomonadota</taxon>
        <taxon>Alphaproteobacteria</taxon>
        <taxon>Rhodobacterales</taxon>
        <taxon>Roseobacteraceae</taxon>
        <taxon>Sinisalibacter</taxon>
    </lineage>
</organism>
<dbReference type="EMBL" id="BMGI01000001">
    <property type="protein sequence ID" value="GGD19469.1"/>
    <property type="molecule type" value="Genomic_DNA"/>
</dbReference>
<evidence type="ECO:0000313" key="1">
    <source>
        <dbReference type="EMBL" id="GGD19469.1"/>
    </source>
</evidence>
<keyword evidence="2" id="KW-1185">Reference proteome</keyword>
<protein>
    <recommendedName>
        <fullName evidence="3">DNA-binding protein</fullName>
    </recommendedName>
</protein>
<sequence>MNTLPAAKLFKEPANWPLMPPWWLLSSTDAAALLNIKPATLHSWRIRGHGPRAYPPMYLRPTQGRPLYYQYGTLRGWAAAALGMGYEIEDQCIDFFHSVFPVLAEGSGTIAGRIRVFEDQFQQDREKVLRGQTGNMIDRGHVHQLDIYRERQPTRIGKAPLIGSI</sequence>
<proteinExistence type="predicted"/>
<comment type="caution">
    <text evidence="1">The sequence shown here is derived from an EMBL/GenBank/DDBJ whole genome shotgun (WGS) entry which is preliminary data.</text>
</comment>
<name>A0ABQ1Q9X2_9RHOB</name>
<gene>
    <name evidence="1" type="ORF">GCM10011358_00060</name>
</gene>
<dbReference type="Proteomes" id="UP000617355">
    <property type="component" value="Unassembled WGS sequence"/>
</dbReference>
<accession>A0ABQ1Q9X2</accession>
<reference evidence="2" key="1">
    <citation type="journal article" date="2019" name="Int. J. Syst. Evol. Microbiol.">
        <title>The Global Catalogue of Microorganisms (GCM) 10K type strain sequencing project: providing services to taxonomists for standard genome sequencing and annotation.</title>
        <authorList>
            <consortium name="The Broad Institute Genomics Platform"/>
            <consortium name="The Broad Institute Genome Sequencing Center for Infectious Disease"/>
            <person name="Wu L."/>
            <person name="Ma J."/>
        </authorList>
    </citation>
    <scope>NUCLEOTIDE SEQUENCE [LARGE SCALE GENOMIC DNA]</scope>
    <source>
        <strain evidence="2">CGMCC 1.12922</strain>
    </source>
</reference>
<evidence type="ECO:0008006" key="3">
    <source>
        <dbReference type="Google" id="ProtNLM"/>
    </source>
</evidence>
<evidence type="ECO:0000313" key="2">
    <source>
        <dbReference type="Proteomes" id="UP000617355"/>
    </source>
</evidence>